<accession>A0A644UA63</accession>
<comment type="caution">
    <text evidence="2">The sequence shown here is derived from an EMBL/GenBank/DDBJ whole genome shotgun (WGS) entry which is preliminary data.</text>
</comment>
<organism evidence="2">
    <name type="scientific">bioreactor metagenome</name>
    <dbReference type="NCBI Taxonomy" id="1076179"/>
    <lineage>
        <taxon>unclassified sequences</taxon>
        <taxon>metagenomes</taxon>
        <taxon>ecological metagenomes</taxon>
    </lineage>
</organism>
<dbReference type="EMBL" id="VSSQ01000092">
    <property type="protein sequence ID" value="MPL75867.1"/>
    <property type="molecule type" value="Genomic_DNA"/>
</dbReference>
<name>A0A644UA63_9ZZZZ</name>
<sequence>MKLKTNFLGTFGIRLVVVIVLMAIIGVFAVLGKALM</sequence>
<protein>
    <submittedName>
        <fullName evidence="2">Uncharacterized protein</fullName>
    </submittedName>
</protein>
<evidence type="ECO:0000313" key="2">
    <source>
        <dbReference type="EMBL" id="MPL75867.1"/>
    </source>
</evidence>
<feature type="transmembrane region" description="Helical" evidence="1">
    <location>
        <begin position="12"/>
        <end position="31"/>
    </location>
</feature>
<evidence type="ECO:0000256" key="1">
    <source>
        <dbReference type="SAM" id="Phobius"/>
    </source>
</evidence>
<keyword evidence="1" id="KW-0812">Transmembrane</keyword>
<keyword evidence="1" id="KW-0472">Membrane</keyword>
<reference evidence="2" key="1">
    <citation type="submission" date="2019-08" db="EMBL/GenBank/DDBJ databases">
        <authorList>
            <person name="Kucharzyk K."/>
            <person name="Murdoch R.W."/>
            <person name="Higgins S."/>
            <person name="Loffler F."/>
        </authorList>
    </citation>
    <scope>NUCLEOTIDE SEQUENCE</scope>
</reference>
<dbReference type="AlphaFoldDB" id="A0A644UA63"/>
<keyword evidence="1" id="KW-1133">Transmembrane helix</keyword>
<gene>
    <name evidence="2" type="ORF">SDC9_21705</name>
</gene>
<proteinExistence type="predicted"/>